<reference evidence="1 2" key="1">
    <citation type="submission" date="2014-06" db="EMBL/GenBank/DDBJ databases">
        <title>Draft genome sequence of Paenibacillus sp. MSt1.</title>
        <authorList>
            <person name="Aw Y.K."/>
            <person name="Ong K.S."/>
            <person name="Gan H.M."/>
            <person name="Lee S.M."/>
        </authorList>
    </citation>
    <scope>NUCLEOTIDE SEQUENCE [LARGE SCALE GENOMIC DNA]</scope>
    <source>
        <strain evidence="1 2">MSt1</strain>
    </source>
</reference>
<keyword evidence="2" id="KW-1185">Reference proteome</keyword>
<organism evidence="1 2">
    <name type="scientific">Paenibacillus tyrfis</name>
    <dbReference type="NCBI Taxonomy" id="1501230"/>
    <lineage>
        <taxon>Bacteria</taxon>
        <taxon>Bacillati</taxon>
        <taxon>Bacillota</taxon>
        <taxon>Bacilli</taxon>
        <taxon>Bacillales</taxon>
        <taxon>Paenibacillaceae</taxon>
        <taxon>Paenibacillus</taxon>
    </lineage>
</organism>
<sequence>MAKYANTGSFNFTSAGIKTLFTVPKGINGTLAISNNSNKSFVLLLNNTVTIAVKPYGIARIGSLSGGFSTKIAIRTKGPTNGAYIFQQN</sequence>
<accession>A0A081P628</accession>
<dbReference type="AlphaFoldDB" id="A0A081P628"/>
<name>A0A081P628_9BACL</name>
<gene>
    <name evidence="1" type="ORF">ET33_36850</name>
</gene>
<evidence type="ECO:0000313" key="2">
    <source>
        <dbReference type="Proteomes" id="UP000028123"/>
    </source>
</evidence>
<comment type="caution">
    <text evidence="1">The sequence shown here is derived from an EMBL/GenBank/DDBJ whole genome shotgun (WGS) entry which is preliminary data.</text>
</comment>
<evidence type="ECO:0000313" key="1">
    <source>
        <dbReference type="EMBL" id="KEQ26151.1"/>
    </source>
</evidence>
<protein>
    <submittedName>
        <fullName evidence="1">Uncharacterized protein</fullName>
    </submittedName>
</protein>
<dbReference type="RefSeq" id="WP_036680792.1">
    <property type="nucleotide sequence ID" value="NZ_FYEP01000018.1"/>
</dbReference>
<dbReference type="Proteomes" id="UP000028123">
    <property type="component" value="Unassembled WGS sequence"/>
</dbReference>
<dbReference type="OrthoDB" id="2640279at2"/>
<dbReference type="EMBL" id="JNVM01000008">
    <property type="protein sequence ID" value="KEQ26151.1"/>
    <property type="molecule type" value="Genomic_DNA"/>
</dbReference>
<proteinExistence type="predicted"/>